<sequence length="296" mass="31842">MSHIRLAHFSSLVGPSGTIRCPPSPAKLLPRKQLQGIWTRSGLDSNLEGNLVLLAGEGSSPASKISPLQSPLGRAATGFTGSGGIHPWAPGRFLHIEQAVSIVGRKFLLIDQVQGALAPWYSSLSGKRDLAGPLSPLIELVIIHKAKFLPNKLVRLKHFTNLPAEESVRLDSPTGDMQLRLLLVKLAGNKKLSTPADGIGCPGSSSLLPPVVSSSLIFNQIKEHPTSPSNRQEIVQYRTFTKLISSVSRIGCASSDSQSRVVETTGAVNLRLAYLLALKALNNVRQEYRRVCDAVI</sequence>
<dbReference type="Proteomes" id="UP000325313">
    <property type="component" value="Unassembled WGS sequence"/>
</dbReference>
<dbReference type="AlphaFoldDB" id="A0A5B0QYP9"/>
<evidence type="ECO:0000313" key="2">
    <source>
        <dbReference type="Proteomes" id="UP000325313"/>
    </source>
</evidence>
<comment type="caution">
    <text evidence="1">The sequence shown here is derived from an EMBL/GenBank/DDBJ whole genome shotgun (WGS) entry which is preliminary data.</text>
</comment>
<protein>
    <submittedName>
        <fullName evidence="1">Uncharacterized protein</fullName>
    </submittedName>
</protein>
<organism evidence="1 2">
    <name type="scientific">Puccinia graminis f. sp. tritici</name>
    <dbReference type="NCBI Taxonomy" id="56615"/>
    <lineage>
        <taxon>Eukaryota</taxon>
        <taxon>Fungi</taxon>
        <taxon>Dikarya</taxon>
        <taxon>Basidiomycota</taxon>
        <taxon>Pucciniomycotina</taxon>
        <taxon>Pucciniomycetes</taxon>
        <taxon>Pucciniales</taxon>
        <taxon>Pucciniaceae</taxon>
        <taxon>Puccinia</taxon>
    </lineage>
</organism>
<evidence type="ECO:0000313" key="1">
    <source>
        <dbReference type="EMBL" id="KAA1118428.1"/>
    </source>
</evidence>
<name>A0A5B0QYP9_PUCGR</name>
<proteinExistence type="predicted"/>
<accession>A0A5B0QYP9</accession>
<dbReference type="EMBL" id="VDEP01000251">
    <property type="protein sequence ID" value="KAA1118428.1"/>
    <property type="molecule type" value="Genomic_DNA"/>
</dbReference>
<reference evidence="1 2" key="1">
    <citation type="submission" date="2019-05" db="EMBL/GenBank/DDBJ databases">
        <title>Emergence of the Ug99 lineage of the wheat stem rust pathogen through somatic hybridization.</title>
        <authorList>
            <person name="Li F."/>
            <person name="Upadhyaya N.M."/>
            <person name="Sperschneider J."/>
            <person name="Matny O."/>
            <person name="Nguyen-Phuc H."/>
            <person name="Mago R."/>
            <person name="Raley C."/>
            <person name="Miller M.E."/>
            <person name="Silverstein K.A.T."/>
            <person name="Henningsen E."/>
            <person name="Hirsch C.D."/>
            <person name="Visser B."/>
            <person name="Pretorius Z.A."/>
            <person name="Steffenson B.J."/>
            <person name="Schwessinger B."/>
            <person name="Dodds P.N."/>
            <person name="Figueroa M."/>
        </authorList>
    </citation>
    <scope>NUCLEOTIDE SEQUENCE [LARGE SCALE GENOMIC DNA]</scope>
    <source>
        <strain evidence="1 2">Ug99</strain>
    </source>
</reference>
<gene>
    <name evidence="1" type="ORF">PGTUg99_009531</name>
</gene>